<gene>
    <name evidence="8" type="primary">LOC105294195</name>
</gene>
<dbReference type="InterPro" id="IPR003877">
    <property type="entry name" value="SPRY_dom"/>
</dbReference>
<dbReference type="PANTHER" id="PTHR24103">
    <property type="entry name" value="E3 UBIQUITIN-PROTEIN LIGASE TRIM"/>
    <property type="match status" value="1"/>
</dbReference>
<keyword evidence="7" id="KW-1185">Reference proteome</keyword>
<dbReference type="Pfam" id="PF00622">
    <property type="entry name" value="SPRY"/>
    <property type="match status" value="1"/>
</dbReference>
<evidence type="ECO:0000313" key="7">
    <source>
        <dbReference type="Proteomes" id="UP000515202"/>
    </source>
</evidence>
<evidence type="ECO:0000256" key="2">
    <source>
        <dbReference type="ARBA" id="ARBA00022771"/>
    </source>
</evidence>
<dbReference type="Gene3D" id="3.30.160.60">
    <property type="entry name" value="Classic Zinc Finger"/>
    <property type="match status" value="1"/>
</dbReference>
<dbReference type="PROSITE" id="PS50089">
    <property type="entry name" value="ZF_RING_2"/>
    <property type="match status" value="1"/>
</dbReference>
<dbReference type="AlphaFoldDB" id="A0A6P6CLI2"/>
<dbReference type="Gene3D" id="2.60.120.920">
    <property type="match status" value="1"/>
</dbReference>
<dbReference type="SMART" id="SM00449">
    <property type="entry name" value="SPRY"/>
    <property type="match status" value="1"/>
</dbReference>
<organism evidence="7 8">
    <name type="scientific">Pteropus vampyrus</name>
    <name type="common">Large flying fox</name>
    <dbReference type="NCBI Taxonomy" id="132908"/>
    <lineage>
        <taxon>Eukaryota</taxon>
        <taxon>Metazoa</taxon>
        <taxon>Chordata</taxon>
        <taxon>Craniata</taxon>
        <taxon>Vertebrata</taxon>
        <taxon>Euteleostomi</taxon>
        <taxon>Mammalia</taxon>
        <taxon>Eutheria</taxon>
        <taxon>Laurasiatheria</taxon>
        <taxon>Chiroptera</taxon>
        <taxon>Yinpterochiroptera</taxon>
        <taxon>Pteropodoidea</taxon>
        <taxon>Pteropodidae</taxon>
        <taxon>Pteropodinae</taxon>
        <taxon>Pteropus</taxon>
    </lineage>
</organism>
<dbReference type="OrthoDB" id="654191at2759"/>
<dbReference type="RefSeq" id="XP_023388208.1">
    <property type="nucleotide sequence ID" value="XM_023532440.1"/>
</dbReference>
<sequence length="449" mass="51701">MNSDTLKAFQKELTCSMCMNYFLDPVTIECGHSFCRPCLHLCWDETPNLKCCPECRGISEKPDFKTNITLKSLASLARQARAYYVNGSEEQICVSHKAQGIFSEIEKDLLCGLCSESPEHVAHNHSPIQWAAEEYRDNLLKKMDSLWNMTQEIQNSLKQETSKIQSLEDYVALRKVMIKAEYQKMHLFLHEEEHLHVDAMEKEAKEIFRQLKENEFRMTQQKEGLKQMYRELTEICHRADVELLQDLENVLERTEFVQMQKPQSVNPELTSWCFTGILDMLNNFRVHNVLNQETISNCISLPEDVRKMIFGDDHHDTSGEPPRVQSFAAWGAQTFTSGRHYWEMDVPHSSNWILGVCKDSLISDTDITIDFEEALLLFSLKMNNHYFLSTNPPPLIQYVKRPLGKIGVFLDYDNGTVSFYDADKGSLISSIVSSSFHSPLKPFLCLGSP</sequence>
<name>A0A6P6CLI2_PTEVA</name>
<dbReference type="KEGG" id="pvp:105294195"/>
<dbReference type="GO" id="GO:0008270">
    <property type="term" value="F:zinc ion binding"/>
    <property type="evidence" value="ECO:0007669"/>
    <property type="project" value="UniProtKB-KW"/>
</dbReference>
<dbReference type="SUPFAM" id="SSF57850">
    <property type="entry name" value="RING/U-box"/>
    <property type="match status" value="1"/>
</dbReference>
<dbReference type="InterPro" id="IPR001841">
    <property type="entry name" value="Znf_RING"/>
</dbReference>
<dbReference type="InterPro" id="IPR050143">
    <property type="entry name" value="TRIM/RBCC"/>
</dbReference>
<protein>
    <submittedName>
        <fullName evidence="8">Tripartite motif-containing protein 64-like</fullName>
    </submittedName>
</protein>
<dbReference type="SUPFAM" id="SSF57845">
    <property type="entry name" value="B-box zinc-binding domain"/>
    <property type="match status" value="1"/>
</dbReference>
<keyword evidence="3" id="KW-0862">Zinc</keyword>
<evidence type="ECO:0000256" key="4">
    <source>
        <dbReference type="PROSITE-ProRule" id="PRU00175"/>
    </source>
</evidence>
<feature type="domain" description="RING-type" evidence="5">
    <location>
        <begin position="15"/>
        <end position="56"/>
    </location>
</feature>
<feature type="domain" description="B30.2/SPRY" evidence="6">
    <location>
        <begin position="268"/>
        <end position="449"/>
    </location>
</feature>
<evidence type="ECO:0000259" key="6">
    <source>
        <dbReference type="PROSITE" id="PS50188"/>
    </source>
</evidence>
<dbReference type="InterPro" id="IPR001870">
    <property type="entry name" value="B30.2/SPRY"/>
</dbReference>
<dbReference type="GeneID" id="105294195"/>
<evidence type="ECO:0000313" key="8">
    <source>
        <dbReference type="RefSeq" id="XP_023388208.1"/>
    </source>
</evidence>
<dbReference type="PRINTS" id="PR01407">
    <property type="entry name" value="BUTYPHLNCDUF"/>
</dbReference>
<dbReference type="InterPro" id="IPR017907">
    <property type="entry name" value="Znf_RING_CS"/>
</dbReference>
<evidence type="ECO:0000256" key="3">
    <source>
        <dbReference type="ARBA" id="ARBA00022833"/>
    </source>
</evidence>
<keyword evidence="2 4" id="KW-0863">Zinc-finger</keyword>
<dbReference type="SUPFAM" id="SSF49899">
    <property type="entry name" value="Concanavalin A-like lectins/glucanases"/>
    <property type="match status" value="1"/>
</dbReference>
<dbReference type="InterPro" id="IPR003879">
    <property type="entry name" value="Butyrophylin_SPRY"/>
</dbReference>
<dbReference type="PROSITE" id="PS50188">
    <property type="entry name" value="B302_SPRY"/>
    <property type="match status" value="1"/>
</dbReference>
<dbReference type="Gene3D" id="3.30.40.10">
    <property type="entry name" value="Zinc/RING finger domain, C3HC4 (zinc finger)"/>
    <property type="match status" value="1"/>
</dbReference>
<proteinExistence type="predicted"/>
<dbReference type="InterPro" id="IPR013320">
    <property type="entry name" value="ConA-like_dom_sf"/>
</dbReference>
<evidence type="ECO:0000256" key="1">
    <source>
        <dbReference type="ARBA" id="ARBA00022723"/>
    </source>
</evidence>
<dbReference type="SMART" id="SM00184">
    <property type="entry name" value="RING"/>
    <property type="match status" value="1"/>
</dbReference>
<accession>A0A6P6CLI2</accession>
<keyword evidence="1" id="KW-0479">Metal-binding</keyword>
<evidence type="ECO:0000259" key="5">
    <source>
        <dbReference type="PROSITE" id="PS50089"/>
    </source>
</evidence>
<dbReference type="InterPro" id="IPR043136">
    <property type="entry name" value="B30.2/SPRY_sf"/>
</dbReference>
<dbReference type="Proteomes" id="UP000515202">
    <property type="component" value="Unplaced"/>
</dbReference>
<dbReference type="Pfam" id="PF15227">
    <property type="entry name" value="zf-C3HC4_4"/>
    <property type="match status" value="1"/>
</dbReference>
<dbReference type="PROSITE" id="PS00518">
    <property type="entry name" value="ZF_RING_1"/>
    <property type="match status" value="1"/>
</dbReference>
<dbReference type="InterPro" id="IPR013083">
    <property type="entry name" value="Znf_RING/FYVE/PHD"/>
</dbReference>
<reference evidence="8" key="1">
    <citation type="submission" date="2025-08" db="UniProtKB">
        <authorList>
            <consortium name="RefSeq"/>
        </authorList>
    </citation>
    <scope>IDENTIFICATION</scope>
    <source>
        <tissue evidence="8">Kidney</tissue>
    </source>
</reference>